<dbReference type="EMBL" id="JAJEQC010000001">
    <property type="protein sequence ID" value="MCC2135827.1"/>
    <property type="molecule type" value="Genomic_DNA"/>
</dbReference>
<organism evidence="2 3">
    <name type="scientific">Hominenteromicrobium mulieris</name>
    <dbReference type="NCBI Taxonomy" id="2885357"/>
    <lineage>
        <taxon>Bacteria</taxon>
        <taxon>Bacillati</taxon>
        <taxon>Bacillota</taxon>
        <taxon>Clostridia</taxon>
        <taxon>Eubacteriales</taxon>
        <taxon>Oscillospiraceae</taxon>
        <taxon>Hominenteromicrobium</taxon>
    </lineage>
</organism>
<proteinExistence type="predicted"/>
<evidence type="ECO:0000313" key="2">
    <source>
        <dbReference type="EMBL" id="MCC2135827.1"/>
    </source>
</evidence>
<dbReference type="Proteomes" id="UP001199424">
    <property type="component" value="Unassembled WGS sequence"/>
</dbReference>
<sequence length="164" mass="18737">MPKWEAIMLYCTKCKSICEDSTQTCPNCKRSRGLRPVKPEDEVFFLKVSEGEAAELALLFEQNAVRHAIHPVKGGFSTSVYDPEYLPTDKDIYVEYQDLERAKELMLKEREEQSQEKPSEENDMPRGKRMLIQSLSVIAFMAIVILVVLGSDFIANLLKALFTK</sequence>
<keyword evidence="1" id="KW-1133">Transmembrane helix</keyword>
<feature type="transmembrane region" description="Helical" evidence="1">
    <location>
        <begin position="134"/>
        <end position="158"/>
    </location>
</feature>
<accession>A0AAE3DHR9</accession>
<comment type="caution">
    <text evidence="2">The sequence shown here is derived from an EMBL/GenBank/DDBJ whole genome shotgun (WGS) entry which is preliminary data.</text>
</comment>
<evidence type="ECO:0000256" key="1">
    <source>
        <dbReference type="SAM" id="Phobius"/>
    </source>
</evidence>
<protein>
    <submittedName>
        <fullName evidence="2">Nucleotidyltransferase family protein</fullName>
    </submittedName>
</protein>
<dbReference type="RefSeq" id="WP_308448431.1">
    <property type="nucleotide sequence ID" value="NZ_JAJEQC010000001.1"/>
</dbReference>
<dbReference type="AlphaFoldDB" id="A0AAE3DHR9"/>
<evidence type="ECO:0000313" key="3">
    <source>
        <dbReference type="Proteomes" id="UP001199424"/>
    </source>
</evidence>
<name>A0AAE3DHR9_9FIRM</name>
<keyword evidence="1" id="KW-0812">Transmembrane</keyword>
<keyword evidence="1" id="KW-0472">Membrane</keyword>
<reference evidence="2" key="1">
    <citation type="submission" date="2021-10" db="EMBL/GenBank/DDBJ databases">
        <title>Anaerobic single-cell dispensing facilitates the cultivation of human gut bacteria.</title>
        <authorList>
            <person name="Afrizal A."/>
        </authorList>
    </citation>
    <scope>NUCLEOTIDE SEQUENCE</scope>
    <source>
        <strain evidence="2">CLA-AA-H250</strain>
    </source>
</reference>
<keyword evidence="3" id="KW-1185">Reference proteome</keyword>
<gene>
    <name evidence="2" type="ORF">LKD31_02190</name>
</gene>